<dbReference type="EMBL" id="HBHX01045615">
    <property type="protein sequence ID" value="CAE0124823.1"/>
    <property type="molecule type" value="Transcribed_RNA"/>
</dbReference>
<name>A0A7S3F3Q0_9EUKA</name>
<proteinExistence type="predicted"/>
<dbReference type="AlphaFoldDB" id="A0A7S3F3Q0"/>
<organism evidence="1">
    <name type="scientific">Haptolina ericina</name>
    <dbReference type="NCBI Taxonomy" id="156174"/>
    <lineage>
        <taxon>Eukaryota</taxon>
        <taxon>Haptista</taxon>
        <taxon>Haptophyta</taxon>
        <taxon>Prymnesiophyceae</taxon>
        <taxon>Prymnesiales</taxon>
        <taxon>Prymnesiaceae</taxon>
        <taxon>Haptolina</taxon>
    </lineage>
</organism>
<protein>
    <submittedName>
        <fullName evidence="1">Uncharacterized protein</fullName>
    </submittedName>
</protein>
<sequence length="114" mass="12601">MFAPNADGALAVGGGVLRFGVDLVDGAMRAYIEFIESGERMYIYLIWQETWTTNPLARSKFICGKIVYQRAPRDSFFLARPYAYRDGVLSVTAGAALDEFASVLPPDRIKLGCL</sequence>
<evidence type="ECO:0000313" key="1">
    <source>
        <dbReference type="EMBL" id="CAE0124823.1"/>
    </source>
</evidence>
<accession>A0A7S3F3Q0</accession>
<reference evidence="1" key="1">
    <citation type="submission" date="2021-01" db="EMBL/GenBank/DDBJ databases">
        <authorList>
            <person name="Corre E."/>
            <person name="Pelletier E."/>
            <person name="Niang G."/>
            <person name="Scheremetjew M."/>
            <person name="Finn R."/>
            <person name="Kale V."/>
            <person name="Holt S."/>
            <person name="Cochrane G."/>
            <person name="Meng A."/>
            <person name="Brown T."/>
            <person name="Cohen L."/>
        </authorList>
    </citation>
    <scope>NUCLEOTIDE SEQUENCE</scope>
    <source>
        <strain evidence="1">CCMP281</strain>
    </source>
</reference>
<gene>
    <name evidence="1" type="ORF">HERI1096_LOCUS25262</name>
</gene>